<dbReference type="InterPro" id="IPR036265">
    <property type="entry name" value="HIT-like_sf"/>
</dbReference>
<evidence type="ECO:0000259" key="4">
    <source>
        <dbReference type="PROSITE" id="PS51084"/>
    </source>
</evidence>
<name>A0A6I6GNH5_9BACT</name>
<evidence type="ECO:0000256" key="3">
    <source>
        <dbReference type="PROSITE-ProRule" id="PRU00464"/>
    </source>
</evidence>
<dbReference type="Gene3D" id="3.30.428.10">
    <property type="entry name" value="HIT-like"/>
    <property type="match status" value="1"/>
</dbReference>
<evidence type="ECO:0000313" key="6">
    <source>
        <dbReference type="Proteomes" id="UP000426027"/>
    </source>
</evidence>
<dbReference type="EMBL" id="CP046566">
    <property type="protein sequence ID" value="QGW30095.1"/>
    <property type="molecule type" value="Genomic_DNA"/>
</dbReference>
<feature type="active site" description="Tele-AMP-histidine intermediate" evidence="1">
    <location>
        <position position="92"/>
    </location>
</feature>
<sequence>MSIFSKIIAGEIPSFKIAENDRFYAFLDIFPATEGHTLVVPKIEVDKLFDLPDDYLEGYLSFCKPIAQAIQQVTGCNRVNIVTIGFEVPHAHIHLVPMNGMQDADILTKKIKPTMEELKATQEKILAAIPA</sequence>
<gene>
    <name evidence="5" type="ORF">GLV81_15850</name>
</gene>
<reference evidence="5 6" key="1">
    <citation type="submission" date="2019-11" db="EMBL/GenBank/DDBJ databases">
        <authorList>
            <person name="Im W.T."/>
        </authorList>
    </citation>
    <scope>NUCLEOTIDE SEQUENCE [LARGE SCALE GENOMIC DNA]</scope>
    <source>
        <strain evidence="5 6">SB-02</strain>
    </source>
</reference>
<evidence type="ECO:0000256" key="2">
    <source>
        <dbReference type="PIRSR" id="PIRSR601310-3"/>
    </source>
</evidence>
<evidence type="ECO:0000313" key="5">
    <source>
        <dbReference type="EMBL" id="QGW30095.1"/>
    </source>
</evidence>
<dbReference type="AlphaFoldDB" id="A0A6I6GNH5"/>
<dbReference type="PANTHER" id="PTHR46648:SF1">
    <property type="entry name" value="ADENOSINE 5'-MONOPHOSPHORAMIDASE HNT1"/>
    <property type="match status" value="1"/>
</dbReference>
<dbReference type="InterPro" id="IPR001310">
    <property type="entry name" value="Histidine_triad_HIT"/>
</dbReference>
<protein>
    <submittedName>
        <fullName evidence="5">HIT domain-containing protein</fullName>
    </submittedName>
</protein>
<keyword evidence="6" id="KW-1185">Reference proteome</keyword>
<feature type="domain" description="HIT" evidence="4">
    <location>
        <begin position="3"/>
        <end position="106"/>
    </location>
</feature>
<dbReference type="KEGG" id="fls:GLV81_15850"/>
<dbReference type="PANTHER" id="PTHR46648">
    <property type="entry name" value="HIT FAMILY PROTEIN 1"/>
    <property type="match status" value="1"/>
</dbReference>
<feature type="short sequence motif" description="Histidine triad motif" evidence="2 3">
    <location>
        <begin position="90"/>
        <end position="94"/>
    </location>
</feature>
<accession>A0A6I6GNH5</accession>
<dbReference type="GO" id="GO:0003824">
    <property type="term" value="F:catalytic activity"/>
    <property type="evidence" value="ECO:0007669"/>
    <property type="project" value="InterPro"/>
</dbReference>
<proteinExistence type="predicted"/>
<evidence type="ECO:0000256" key="1">
    <source>
        <dbReference type="PIRSR" id="PIRSR601310-1"/>
    </source>
</evidence>
<dbReference type="PRINTS" id="PR00332">
    <property type="entry name" value="HISTRIAD"/>
</dbReference>
<dbReference type="PROSITE" id="PS51084">
    <property type="entry name" value="HIT_2"/>
    <property type="match status" value="1"/>
</dbReference>
<dbReference type="SUPFAM" id="SSF54197">
    <property type="entry name" value="HIT-like"/>
    <property type="match status" value="1"/>
</dbReference>
<organism evidence="5 6">
    <name type="scientific">Phnomibacter ginsenosidimutans</name>
    <dbReference type="NCBI Taxonomy" id="2676868"/>
    <lineage>
        <taxon>Bacteria</taxon>
        <taxon>Pseudomonadati</taxon>
        <taxon>Bacteroidota</taxon>
        <taxon>Chitinophagia</taxon>
        <taxon>Chitinophagales</taxon>
        <taxon>Chitinophagaceae</taxon>
        <taxon>Phnomibacter</taxon>
    </lineage>
</organism>
<dbReference type="InterPro" id="IPR011146">
    <property type="entry name" value="HIT-like"/>
</dbReference>
<dbReference type="GO" id="GO:0009117">
    <property type="term" value="P:nucleotide metabolic process"/>
    <property type="evidence" value="ECO:0007669"/>
    <property type="project" value="TreeGrafter"/>
</dbReference>
<dbReference type="Proteomes" id="UP000426027">
    <property type="component" value="Chromosome"/>
</dbReference>
<dbReference type="Pfam" id="PF01230">
    <property type="entry name" value="HIT"/>
    <property type="match status" value="1"/>
</dbReference>